<accession>A0A8K1ZWZ5</accession>
<dbReference type="NCBIfam" id="TIGR01641">
    <property type="entry name" value="phageSPP1_gp7"/>
    <property type="match status" value="1"/>
</dbReference>
<comment type="caution">
    <text evidence="3">The sequence shown here is derived from an EMBL/GenBank/DDBJ whole genome shotgun (WGS) entry which is preliminary data.</text>
</comment>
<reference evidence="3" key="1">
    <citation type="submission" date="2019-12" db="EMBL/GenBank/DDBJ databases">
        <title>High-Quality draft genome sequences of three cyanobacteria isolated from the limestone walls of the Old Cathedral of Coimbra.</title>
        <authorList>
            <person name="Tiago I."/>
            <person name="Soares F."/>
            <person name="Portugal A."/>
        </authorList>
    </citation>
    <scope>NUCLEOTIDE SEQUENCE [LARGE SCALE GENOMIC DNA]</scope>
    <source>
        <strain evidence="3">C</strain>
    </source>
</reference>
<keyword evidence="4" id="KW-1185">Reference proteome</keyword>
<gene>
    <name evidence="3" type="ORF">GS597_01410</name>
</gene>
<feature type="region of interest" description="Disordered" evidence="1">
    <location>
        <begin position="238"/>
        <end position="257"/>
    </location>
</feature>
<evidence type="ECO:0000259" key="2">
    <source>
        <dbReference type="Pfam" id="PF04233"/>
    </source>
</evidence>
<name>A0A8K1ZWZ5_9CYAN</name>
<dbReference type="EMBL" id="WVIC01000002">
    <property type="protein sequence ID" value="NCJ05197.1"/>
    <property type="molecule type" value="Genomic_DNA"/>
</dbReference>
<organism evidence="3 4">
    <name type="scientific">Petrachloros mirabilis ULC683</name>
    <dbReference type="NCBI Taxonomy" id="2781853"/>
    <lineage>
        <taxon>Bacteria</taxon>
        <taxon>Bacillati</taxon>
        <taxon>Cyanobacteriota</taxon>
        <taxon>Cyanophyceae</taxon>
        <taxon>Synechococcales</taxon>
        <taxon>Petrachlorosaceae</taxon>
        <taxon>Petrachloros</taxon>
        <taxon>Petrachloros mirabilis</taxon>
    </lineage>
</organism>
<evidence type="ECO:0000256" key="1">
    <source>
        <dbReference type="SAM" id="MobiDB-lite"/>
    </source>
</evidence>
<protein>
    <submittedName>
        <fullName evidence="3">Phage head morphogenesis protein</fullName>
    </submittedName>
</protein>
<dbReference type="Proteomes" id="UP000607397">
    <property type="component" value="Unassembled WGS sequence"/>
</dbReference>
<dbReference type="RefSeq" id="WP_161823677.1">
    <property type="nucleotide sequence ID" value="NZ_WVIC01000002.1"/>
</dbReference>
<dbReference type="InterPro" id="IPR006528">
    <property type="entry name" value="Phage_head_morphogenesis_dom"/>
</dbReference>
<evidence type="ECO:0000313" key="3">
    <source>
        <dbReference type="EMBL" id="NCJ05197.1"/>
    </source>
</evidence>
<evidence type="ECO:0000313" key="4">
    <source>
        <dbReference type="Proteomes" id="UP000607397"/>
    </source>
</evidence>
<dbReference type="AlphaFoldDB" id="A0A8K1ZWZ5"/>
<dbReference type="Pfam" id="PF04233">
    <property type="entry name" value="Phage_Mu_F"/>
    <property type="match status" value="1"/>
</dbReference>
<sequence>MAIAPLKFLISLPPRLAIAWFRRKGHQITWDWEEMLEESHNRAFTVAKAAKLDILQSIRDAFTQALEEGQTERSFRQNLEPILKQKGWWGRQTVEGPDGEEEVQLGSPYRLRTIYRTNLQTAMMAGRHAELAENVDDRPYWQYVAVLDARTRPTHRQLDGLIFRHDDPFWNSFYPPNGFNCRCRIRALSQRDIDRRGLVVGSSEGLLTQDTALLSQRSGLTVPTAVYRGAEGAVRPDPGWSYSVAQGQQEPDLRRLDPDLAQQYREDEGDG</sequence>
<feature type="domain" description="Phage head morphogenesis" evidence="2">
    <location>
        <begin position="56"/>
        <end position="185"/>
    </location>
</feature>
<proteinExistence type="predicted"/>